<evidence type="ECO:0000256" key="1">
    <source>
        <dbReference type="SAM" id="MobiDB-lite"/>
    </source>
</evidence>
<sequence>MSSSQSNAPTAPSTAAPTDQENSASTTVDGVNSSGGVNSSNRRIGGGTSNDASQGSQEPTVPVGSLRVATSSEERNRSLEAFSQYPVTDGKPDGSNS</sequence>
<protein>
    <submittedName>
        <fullName evidence="2">Uncharacterized protein</fullName>
    </submittedName>
</protein>
<feature type="region of interest" description="Disordered" evidence="1">
    <location>
        <begin position="1"/>
        <end position="97"/>
    </location>
</feature>
<keyword evidence="3" id="KW-1185">Reference proteome</keyword>
<feature type="compositionally biased region" description="Low complexity" evidence="1">
    <location>
        <begin position="30"/>
        <end position="43"/>
    </location>
</feature>
<feature type="compositionally biased region" description="Polar residues" evidence="1">
    <location>
        <begin position="49"/>
        <end position="59"/>
    </location>
</feature>
<reference evidence="2" key="1">
    <citation type="journal article" date="2020" name="Stud. Mycol.">
        <title>101 Dothideomycetes genomes: a test case for predicting lifestyles and emergence of pathogens.</title>
        <authorList>
            <person name="Haridas S."/>
            <person name="Albert R."/>
            <person name="Binder M."/>
            <person name="Bloem J."/>
            <person name="Labutti K."/>
            <person name="Salamov A."/>
            <person name="Andreopoulos B."/>
            <person name="Baker S."/>
            <person name="Barry K."/>
            <person name="Bills G."/>
            <person name="Bluhm B."/>
            <person name="Cannon C."/>
            <person name="Castanera R."/>
            <person name="Culley D."/>
            <person name="Daum C."/>
            <person name="Ezra D."/>
            <person name="Gonzalez J."/>
            <person name="Henrissat B."/>
            <person name="Kuo A."/>
            <person name="Liang C."/>
            <person name="Lipzen A."/>
            <person name="Lutzoni F."/>
            <person name="Magnuson J."/>
            <person name="Mondo S."/>
            <person name="Nolan M."/>
            <person name="Ohm R."/>
            <person name="Pangilinan J."/>
            <person name="Park H.-J."/>
            <person name="Ramirez L."/>
            <person name="Alfaro M."/>
            <person name="Sun H."/>
            <person name="Tritt A."/>
            <person name="Yoshinaga Y."/>
            <person name="Zwiers L.-H."/>
            <person name="Turgeon B."/>
            <person name="Goodwin S."/>
            <person name="Spatafora J."/>
            <person name="Crous P."/>
            <person name="Grigoriev I."/>
        </authorList>
    </citation>
    <scope>NUCLEOTIDE SEQUENCE</scope>
    <source>
        <strain evidence="2">CBS 207.26</strain>
    </source>
</reference>
<dbReference type="AlphaFoldDB" id="A0A6A6DWP0"/>
<accession>A0A6A6DWP0</accession>
<proteinExistence type="predicted"/>
<name>A0A6A6DWP0_9PEZI</name>
<organism evidence="2 3">
    <name type="scientific">Zopfia rhizophila CBS 207.26</name>
    <dbReference type="NCBI Taxonomy" id="1314779"/>
    <lineage>
        <taxon>Eukaryota</taxon>
        <taxon>Fungi</taxon>
        <taxon>Dikarya</taxon>
        <taxon>Ascomycota</taxon>
        <taxon>Pezizomycotina</taxon>
        <taxon>Dothideomycetes</taxon>
        <taxon>Dothideomycetes incertae sedis</taxon>
        <taxon>Zopfiaceae</taxon>
        <taxon>Zopfia</taxon>
    </lineage>
</organism>
<feature type="compositionally biased region" description="Polar residues" evidence="1">
    <location>
        <begin position="19"/>
        <end position="29"/>
    </location>
</feature>
<feature type="compositionally biased region" description="Low complexity" evidence="1">
    <location>
        <begin position="1"/>
        <end position="18"/>
    </location>
</feature>
<dbReference type="EMBL" id="ML994647">
    <property type="protein sequence ID" value="KAF2182598.1"/>
    <property type="molecule type" value="Genomic_DNA"/>
</dbReference>
<dbReference type="Proteomes" id="UP000800200">
    <property type="component" value="Unassembled WGS sequence"/>
</dbReference>
<gene>
    <name evidence="2" type="ORF">K469DRAFT_711774</name>
</gene>
<evidence type="ECO:0000313" key="3">
    <source>
        <dbReference type="Proteomes" id="UP000800200"/>
    </source>
</evidence>
<evidence type="ECO:0000313" key="2">
    <source>
        <dbReference type="EMBL" id="KAF2182598.1"/>
    </source>
</evidence>